<dbReference type="PANTHER" id="PTHR47989">
    <property type="entry name" value="OS01G0750732 PROTEIN"/>
    <property type="match status" value="1"/>
</dbReference>
<keyword evidence="4" id="KW-0808">Transferase</keyword>
<name>A0A2U1N6G2_ARTAN</name>
<evidence type="ECO:0000313" key="4">
    <source>
        <dbReference type="EMBL" id="PWA69110.1"/>
    </source>
</evidence>
<dbReference type="SUPFAM" id="SSF56112">
    <property type="entry name" value="Protein kinase-like (PK-like)"/>
    <property type="match status" value="1"/>
</dbReference>
<evidence type="ECO:0000256" key="2">
    <source>
        <dbReference type="ARBA" id="ARBA00022741"/>
    </source>
</evidence>
<evidence type="ECO:0000256" key="1">
    <source>
        <dbReference type="ARBA" id="ARBA00022527"/>
    </source>
</evidence>
<dbReference type="Gene3D" id="1.10.510.10">
    <property type="entry name" value="Transferase(Phosphotransferase) domain 1"/>
    <property type="match status" value="1"/>
</dbReference>
<dbReference type="PANTHER" id="PTHR47989:SF47">
    <property type="entry name" value="SERINE_THREONINE-PROTEIN KINASE PBL28-RELATED"/>
    <property type="match status" value="1"/>
</dbReference>
<keyword evidence="1" id="KW-0723">Serine/threonine-protein kinase</keyword>
<dbReference type="OrthoDB" id="4062651at2759"/>
<comment type="caution">
    <text evidence="4">The sequence shown here is derived from an EMBL/GenBank/DDBJ whole genome shotgun (WGS) entry which is preliminary data.</text>
</comment>
<keyword evidence="5" id="KW-1185">Reference proteome</keyword>
<dbReference type="InterPro" id="IPR011009">
    <property type="entry name" value="Kinase-like_dom_sf"/>
</dbReference>
<evidence type="ECO:0000313" key="5">
    <source>
        <dbReference type="Proteomes" id="UP000245207"/>
    </source>
</evidence>
<keyword evidence="3" id="KW-0067">ATP-binding</keyword>
<dbReference type="AlphaFoldDB" id="A0A2U1N6G2"/>
<dbReference type="GO" id="GO:0004674">
    <property type="term" value="F:protein serine/threonine kinase activity"/>
    <property type="evidence" value="ECO:0007669"/>
    <property type="project" value="UniProtKB-KW"/>
</dbReference>
<dbReference type="STRING" id="35608.A0A2U1N6G2"/>
<accession>A0A2U1N6G2</accession>
<keyword evidence="2" id="KW-0547">Nucleotide-binding</keyword>
<gene>
    <name evidence="4" type="ORF">CTI12_AA299650</name>
</gene>
<organism evidence="4 5">
    <name type="scientific">Artemisia annua</name>
    <name type="common">Sweet wormwood</name>
    <dbReference type="NCBI Taxonomy" id="35608"/>
    <lineage>
        <taxon>Eukaryota</taxon>
        <taxon>Viridiplantae</taxon>
        <taxon>Streptophyta</taxon>
        <taxon>Embryophyta</taxon>
        <taxon>Tracheophyta</taxon>
        <taxon>Spermatophyta</taxon>
        <taxon>Magnoliopsida</taxon>
        <taxon>eudicotyledons</taxon>
        <taxon>Gunneridae</taxon>
        <taxon>Pentapetalae</taxon>
        <taxon>asterids</taxon>
        <taxon>campanulids</taxon>
        <taxon>Asterales</taxon>
        <taxon>Asteraceae</taxon>
        <taxon>Asteroideae</taxon>
        <taxon>Anthemideae</taxon>
        <taxon>Artemisiinae</taxon>
        <taxon>Artemisia</taxon>
    </lineage>
</organism>
<evidence type="ECO:0000256" key="3">
    <source>
        <dbReference type="ARBA" id="ARBA00022840"/>
    </source>
</evidence>
<sequence length="119" mass="13011">MKWTRVKTKKCKISTKDGLTGNRSHVTTGTNGTVGYVYPYHVDTNHLTIKTGVSSFGIVLLEVLSGRATLDSSQSPWERNLIIWALPNITMGAFLDGFLDTGMQECPTETLVHLGELAA</sequence>
<protein>
    <submittedName>
        <fullName evidence="4">Protein kinase APK1A, chloroplastic</fullName>
    </submittedName>
</protein>
<dbReference type="GO" id="GO:0005524">
    <property type="term" value="F:ATP binding"/>
    <property type="evidence" value="ECO:0007669"/>
    <property type="project" value="UniProtKB-KW"/>
</dbReference>
<proteinExistence type="predicted"/>
<dbReference type="Proteomes" id="UP000245207">
    <property type="component" value="Unassembled WGS sequence"/>
</dbReference>
<reference evidence="4 5" key="1">
    <citation type="journal article" date="2018" name="Mol. Plant">
        <title>The genome of Artemisia annua provides insight into the evolution of Asteraceae family and artemisinin biosynthesis.</title>
        <authorList>
            <person name="Shen Q."/>
            <person name="Zhang L."/>
            <person name="Liao Z."/>
            <person name="Wang S."/>
            <person name="Yan T."/>
            <person name="Shi P."/>
            <person name="Liu M."/>
            <person name="Fu X."/>
            <person name="Pan Q."/>
            <person name="Wang Y."/>
            <person name="Lv Z."/>
            <person name="Lu X."/>
            <person name="Zhang F."/>
            <person name="Jiang W."/>
            <person name="Ma Y."/>
            <person name="Chen M."/>
            <person name="Hao X."/>
            <person name="Li L."/>
            <person name="Tang Y."/>
            <person name="Lv G."/>
            <person name="Zhou Y."/>
            <person name="Sun X."/>
            <person name="Brodelius P.E."/>
            <person name="Rose J.K.C."/>
            <person name="Tang K."/>
        </authorList>
    </citation>
    <scope>NUCLEOTIDE SEQUENCE [LARGE SCALE GENOMIC DNA]</scope>
    <source>
        <strain evidence="5">cv. Huhao1</strain>
        <tissue evidence="4">Leaf</tissue>
    </source>
</reference>
<dbReference type="EMBL" id="PKPP01003503">
    <property type="protein sequence ID" value="PWA69110.1"/>
    <property type="molecule type" value="Genomic_DNA"/>
</dbReference>
<keyword evidence="4" id="KW-0418">Kinase</keyword>